<dbReference type="SMART" id="SM00324">
    <property type="entry name" value="RhoGAP"/>
    <property type="match status" value="1"/>
</dbReference>
<dbReference type="Proteomes" id="UP000696485">
    <property type="component" value="Unassembled WGS sequence"/>
</dbReference>
<feature type="region of interest" description="Disordered" evidence="1">
    <location>
        <begin position="548"/>
        <end position="567"/>
    </location>
</feature>
<feature type="region of interest" description="Disordered" evidence="1">
    <location>
        <begin position="1026"/>
        <end position="1159"/>
    </location>
</feature>
<feature type="domain" description="Rho-GAP" evidence="2">
    <location>
        <begin position="64"/>
        <end position="247"/>
    </location>
</feature>
<evidence type="ECO:0000313" key="4">
    <source>
        <dbReference type="Proteomes" id="UP000696485"/>
    </source>
</evidence>
<dbReference type="CDD" id="cd00159">
    <property type="entry name" value="RhoGAP"/>
    <property type="match status" value="1"/>
</dbReference>
<dbReference type="EMBL" id="JAAAUY010000277">
    <property type="protein sequence ID" value="KAF9332172.1"/>
    <property type="molecule type" value="Genomic_DNA"/>
</dbReference>
<reference evidence="3" key="1">
    <citation type="journal article" date="2020" name="Fungal Divers.">
        <title>Resolving the Mortierellaceae phylogeny through synthesis of multi-gene phylogenetics and phylogenomics.</title>
        <authorList>
            <person name="Vandepol N."/>
            <person name="Liber J."/>
            <person name="Desiro A."/>
            <person name="Na H."/>
            <person name="Kennedy M."/>
            <person name="Barry K."/>
            <person name="Grigoriev I.V."/>
            <person name="Miller A.N."/>
            <person name="O'Donnell K."/>
            <person name="Stajich J.E."/>
            <person name="Bonito G."/>
        </authorList>
    </citation>
    <scope>NUCLEOTIDE SEQUENCE</scope>
    <source>
        <strain evidence="3">NVP1</strain>
    </source>
</reference>
<feature type="compositionally biased region" description="Low complexity" evidence="1">
    <location>
        <begin position="884"/>
        <end position="896"/>
    </location>
</feature>
<feature type="region of interest" description="Disordered" evidence="1">
    <location>
        <begin position="1458"/>
        <end position="1504"/>
    </location>
</feature>
<dbReference type="InterPro" id="IPR000198">
    <property type="entry name" value="RhoGAP_dom"/>
</dbReference>
<feature type="compositionally biased region" description="Low complexity" evidence="1">
    <location>
        <begin position="292"/>
        <end position="306"/>
    </location>
</feature>
<feature type="compositionally biased region" description="Low complexity" evidence="1">
    <location>
        <begin position="1030"/>
        <end position="1057"/>
    </location>
</feature>
<organism evidence="3 4">
    <name type="scientific">Podila minutissima</name>
    <dbReference type="NCBI Taxonomy" id="64525"/>
    <lineage>
        <taxon>Eukaryota</taxon>
        <taxon>Fungi</taxon>
        <taxon>Fungi incertae sedis</taxon>
        <taxon>Mucoromycota</taxon>
        <taxon>Mortierellomycotina</taxon>
        <taxon>Mortierellomycetes</taxon>
        <taxon>Mortierellales</taxon>
        <taxon>Mortierellaceae</taxon>
        <taxon>Podila</taxon>
    </lineage>
</organism>
<feature type="compositionally biased region" description="Polar residues" evidence="1">
    <location>
        <begin position="580"/>
        <end position="591"/>
    </location>
</feature>
<proteinExistence type="predicted"/>
<feature type="compositionally biased region" description="Low complexity" evidence="1">
    <location>
        <begin position="1192"/>
        <end position="1203"/>
    </location>
</feature>
<feature type="compositionally biased region" description="Low complexity" evidence="1">
    <location>
        <begin position="1365"/>
        <end position="1378"/>
    </location>
</feature>
<feature type="compositionally biased region" description="Polar residues" evidence="1">
    <location>
        <begin position="604"/>
        <end position="616"/>
    </location>
</feature>
<dbReference type="SUPFAM" id="SSF48350">
    <property type="entry name" value="GTPase activation domain, GAP"/>
    <property type="match status" value="1"/>
</dbReference>
<name>A0A9P5SKK2_9FUNG</name>
<feature type="region of interest" description="Disordered" evidence="1">
    <location>
        <begin position="1253"/>
        <end position="1338"/>
    </location>
</feature>
<feature type="region of interest" description="Disordered" evidence="1">
    <location>
        <begin position="776"/>
        <end position="900"/>
    </location>
</feature>
<protein>
    <recommendedName>
        <fullName evidence="2">Rho-GAP domain-containing protein</fullName>
    </recommendedName>
</protein>
<feature type="region of interest" description="Disordered" evidence="1">
    <location>
        <begin position="1354"/>
        <end position="1414"/>
    </location>
</feature>
<keyword evidence="4" id="KW-1185">Reference proteome</keyword>
<feature type="region of interest" description="Disordered" evidence="1">
    <location>
        <begin position="1192"/>
        <end position="1213"/>
    </location>
</feature>
<evidence type="ECO:0000313" key="3">
    <source>
        <dbReference type="EMBL" id="KAF9332172.1"/>
    </source>
</evidence>
<dbReference type="PROSITE" id="PS50238">
    <property type="entry name" value="RHOGAP"/>
    <property type="match status" value="1"/>
</dbReference>
<dbReference type="Gene3D" id="1.10.555.10">
    <property type="entry name" value="Rho GTPase activation protein"/>
    <property type="match status" value="1"/>
</dbReference>
<gene>
    <name evidence="3" type="ORF">BG006_004960</name>
</gene>
<sequence length="1607" mass="173959">MSNNLRLVSSAKNLRSQFKGINNGTSSSASIYTAGSSVSHNGLPTQSKSMQKKTPNAKVFADEPDLSMEMTLLVVKRCVKEIRERGLTTKGILRQVQMGQSKKVIMDTINMILDDDASTGLSTLHQIDIHLVAQAMKSAIRYSEQTLVTYADYETLYIEQDRNFIRFVHDLPATNRAILLDLFSLCADVTLLAHLNNMTLVAVAKAISLSVMAEPEREFTTFDASLQQRNMWGAACEDLLRAFLRIKTSYDLAKIEQEDEVDENRYVDNLTRVVKSARQRSSDNGFMPNLHSMPISLPSSAGSSVPGSGGYGRAQSCYFDHVPSPRPTSPLSYQVNNGAYGPSLSRSHSLGQSNPPVPRPISPSTPQYEEEIQEYEELMQDRTHLVRLRQPSRPSSGSLRPMDMQKRRASVADMESLYMLPADATSCADGYDSEPEMMHHDDEGEGDNDVDIEEMKDLIPDFSDGLGWDFSKEVDLTDKPSLASFEFRTDSQPQQHLNNLDKAGVIRSNSSSSNGSGMGTNGPIYSESPRSDRDLSKQNLTSVRLRHLQEQRSLSSLPSTLQRAQSQQDMMNQYRDNTFGSTLVHSSTSKSPVGHSMALGRSPSGRSPVQNPQYTRRNPALRRSISLDPHTMNGRIHKKATELRTDILARELALQTERALVEEDIRMRLLEVRDAEQHQEPARASSEFSLQSSPHDLERPVATSRAAIRESNLSISTRPRSPLPDTRLQIHVSDVAFNHLIPLSSRSPAFPNLIDDGSGTRAFEVISRPRDIEASHLSPVSPISPRAEMRSKFQESFPERPISPPPGYINGRNPSLKRSPAGNSTRSMSSSNITSSPASASSPPRPPKHVARALSPTRGPRSMSPTRDLQDFKPRPLHIPQGVSTTGPSTPSTPSSAVESKPKGVNFIRALSHKLRSKQSEDQLRPVRINNQVVNAASAPKSAPASAPFPTIAPLVTIELPRLELDFLGGLMGPSNGTEGAENAEDKDHLPLASAPASMMLAGPASPGGSSSMDSWRREAQALLPVADLSSPTTPTSTKPAPSGSALSAMAAGSGSPTIIRPRGFTGGRRASATEYVGPSTITLRDQQQRRKIKKLLGASAASSPVTSPLSSPVAKKNGTGEKVQKRNNSIGAPPAKDPHSDSSYTTDESGSAIEDAPGKYQQEEYLPITGATLLQALARNNEKVAAVPSPVVVSSPISPPSSTGSKSGDEKKEFHFSTATLLKDGKLYYQVQWDEFSELGFKSEFFTEPEQYLSGIQQQQKRRTSKAGSGMNESPSPMGDKASSPPHNVEGASPSSSLDPSRMSSHLGQVQSQGPRQGQDSGPSPEQRAAAFKAAQESFKALAKDPKALAELKAGAASSNGQATIVSIRSISTSVNSPRKNNPYPSPEPSPGNSVKSSISSVGSKSLSQRSSIQSSSTVSEQFLLAASSVSQGGSSRGRMPHGSAVFGGVDSGVSHLSSSAGALKDSEKPKKNMLFGKKFKSSKKNQGSNAGAAPEATRKRRLLPVGVKRQDVMTKTEESLDEVFPWMLIEHMAGQESGWVMLEPVHDGAVGWVKIDMIEEEVTRLRAAEDAQEQRQQCEGDVAGAVQSRRASAEELVQQQQQIAV</sequence>
<accession>A0A9P5SKK2</accession>
<dbReference type="InterPro" id="IPR008936">
    <property type="entry name" value="Rho_GTPase_activation_prot"/>
</dbReference>
<feature type="region of interest" description="Disordered" evidence="1">
    <location>
        <begin position="677"/>
        <end position="697"/>
    </location>
</feature>
<feature type="compositionally biased region" description="Polar residues" evidence="1">
    <location>
        <begin position="551"/>
        <end position="567"/>
    </location>
</feature>
<feature type="compositionally biased region" description="Low complexity" evidence="1">
    <location>
        <begin position="1392"/>
        <end position="1414"/>
    </location>
</feature>
<dbReference type="GO" id="GO:0007165">
    <property type="term" value="P:signal transduction"/>
    <property type="evidence" value="ECO:0007669"/>
    <property type="project" value="InterPro"/>
</dbReference>
<feature type="compositionally biased region" description="Low complexity" evidence="1">
    <location>
        <begin position="1099"/>
        <end position="1115"/>
    </location>
</feature>
<feature type="region of interest" description="Disordered" evidence="1">
    <location>
        <begin position="490"/>
        <end position="536"/>
    </location>
</feature>
<feature type="compositionally biased region" description="Low complexity" evidence="1">
    <location>
        <begin position="1294"/>
        <end position="1306"/>
    </location>
</feature>
<evidence type="ECO:0000256" key="1">
    <source>
        <dbReference type="SAM" id="MobiDB-lite"/>
    </source>
</evidence>
<comment type="caution">
    <text evidence="3">The sequence shown here is derived from an EMBL/GenBank/DDBJ whole genome shotgun (WGS) entry which is preliminary data.</text>
</comment>
<feature type="compositionally biased region" description="Low complexity" evidence="1">
    <location>
        <begin position="823"/>
        <end position="842"/>
    </location>
</feature>
<dbReference type="Pfam" id="PF00620">
    <property type="entry name" value="RhoGAP"/>
    <property type="match status" value="1"/>
</dbReference>
<feature type="region of interest" description="Disordered" evidence="1">
    <location>
        <begin position="580"/>
        <end position="623"/>
    </location>
</feature>
<feature type="compositionally biased region" description="Polar residues" evidence="1">
    <location>
        <begin position="1307"/>
        <end position="1325"/>
    </location>
</feature>
<evidence type="ECO:0000259" key="2">
    <source>
        <dbReference type="PROSITE" id="PS50238"/>
    </source>
</evidence>
<feature type="region of interest" description="Disordered" evidence="1">
    <location>
        <begin position="281"/>
        <end position="365"/>
    </location>
</feature>